<accession>A0A2Z5R388</accession>
<dbReference type="AlphaFoldDB" id="A0A2Z5R388"/>
<name>A0A2Z5R388_9MICC</name>
<dbReference type="Pfam" id="PF14907">
    <property type="entry name" value="NTP_transf_5"/>
    <property type="match status" value="1"/>
</dbReference>
<dbReference type="EMBL" id="AP017895">
    <property type="protein sequence ID" value="BAV87419.1"/>
    <property type="molecule type" value="Genomic_DNA"/>
</dbReference>
<evidence type="ECO:0000313" key="2">
    <source>
        <dbReference type="Proteomes" id="UP000250241"/>
    </source>
</evidence>
<dbReference type="InterPro" id="IPR039498">
    <property type="entry name" value="NTP_transf_5"/>
</dbReference>
<organism evidence="1 2">
    <name type="scientific">Rothia aeria</name>
    <dbReference type="NCBI Taxonomy" id="172042"/>
    <lineage>
        <taxon>Bacteria</taxon>
        <taxon>Bacillati</taxon>
        <taxon>Actinomycetota</taxon>
        <taxon>Actinomycetes</taxon>
        <taxon>Micrococcales</taxon>
        <taxon>Micrococcaceae</taxon>
        <taxon>Rothia</taxon>
    </lineage>
</organism>
<evidence type="ECO:0000313" key="1">
    <source>
        <dbReference type="EMBL" id="BAV87419.1"/>
    </source>
</evidence>
<dbReference type="KEGG" id="raj:RA11412_1120"/>
<evidence type="ECO:0008006" key="3">
    <source>
        <dbReference type="Google" id="ProtNLM"/>
    </source>
</evidence>
<sequence>MEKTERQAASAPLKARIMLAHAYFQRVANANGIDILHVKGYAFGPEVYRPERHSTDVDLLVRPSHVDRFVQALIAQGWSIQAHFETGSVFEHAMTLHHDAWGLTDIHRFFPGLGENHERVFEQLWLARTTRDIAHRPCTVPSVLDARVIVVLHRARAAAKYSSDLKYLNEIMSYSEWERVHDRALELHSGIAYAAAMGHLAAYRGHRDYLLWKAVSTKVPPYLLWFARVRSARGIAEKARVIRNIALVNEDHLAMTLGHKPSRSEIWRQFFSRFGIKFPKGGK</sequence>
<proteinExistence type="predicted"/>
<dbReference type="RefSeq" id="WP_128087551.1">
    <property type="nucleotide sequence ID" value="NZ_CBDEQU010000085.1"/>
</dbReference>
<dbReference type="GeneID" id="93861340"/>
<dbReference type="Proteomes" id="UP000250241">
    <property type="component" value="Chromosome"/>
</dbReference>
<dbReference type="Gene3D" id="3.30.460.40">
    <property type="match status" value="1"/>
</dbReference>
<keyword evidence="2" id="KW-1185">Reference proteome</keyword>
<reference evidence="1 2" key="1">
    <citation type="submission" date="2016-10" db="EMBL/GenBank/DDBJ databases">
        <title>Genome sequence of Rothia aeria strain JCM11412.</title>
        <authorList>
            <person name="Nambu T."/>
        </authorList>
    </citation>
    <scope>NUCLEOTIDE SEQUENCE [LARGE SCALE GENOMIC DNA]</scope>
    <source>
        <strain evidence="1 2">JCM 11412</strain>
    </source>
</reference>
<gene>
    <name evidence="1" type="ORF">RA11412_1120</name>
</gene>
<protein>
    <recommendedName>
        <fullName evidence="3">Nucleotidyltransferase family protein</fullName>
    </recommendedName>
</protein>